<dbReference type="Gene3D" id="3.50.50.60">
    <property type="entry name" value="FAD/NAD(P)-binding domain"/>
    <property type="match status" value="2"/>
</dbReference>
<comment type="caution">
    <text evidence="2">The sequence shown here is derived from an EMBL/GenBank/DDBJ whole genome shotgun (WGS) entry which is preliminary data.</text>
</comment>
<name>A0A428MJL1_9BACT</name>
<dbReference type="SUPFAM" id="SSF46548">
    <property type="entry name" value="alpha-helical ferredoxin"/>
    <property type="match status" value="1"/>
</dbReference>
<dbReference type="Pfam" id="PF07992">
    <property type="entry name" value="Pyr_redox_2"/>
    <property type="match status" value="1"/>
</dbReference>
<sequence length="452" mass="48118">MSDQPAFSQPIHDHPEIAARFRDIHPPLDMQAAIPEANRCLFCFDAPCTTACPTHINVPQFIKRIATGNLSGSARTILDANILGASCARACPVEVLCEGACVMHRYNKQPIQIARLQRFAMDALHESGSPLPFEPGADAGLSVALIGAGPASLACAAELRRRGIRARLYDARPLPGGLNTYGVAEYKLPFAESLREIEMLSQLGVEFHMNTTIDTAKLAELEREHNAIFLGVGLGAIHKLGIGSEDLPGVTNALDLIADYKSGKLTTVPERVVVVGAGNTAIDAAIASVRLGAIEVHIAYRRGPEQMSAFSFEYEHAKSEGVKFLWHVLPTGIHGDESVEALKLTRLATTDDGSIVPQPGSEFSLPADWIVLAIGQGTHSAFLATNGSDAAKVQLERGRILIDRASGQTSNPKFFAGGDCTNGGREVVDAVADGKRAGIGIAAWLEGQHVQA</sequence>
<dbReference type="Pfam" id="PF14691">
    <property type="entry name" value="Fer4_20"/>
    <property type="match status" value="1"/>
</dbReference>
<evidence type="ECO:0000259" key="1">
    <source>
        <dbReference type="PROSITE" id="PS51379"/>
    </source>
</evidence>
<gene>
    <name evidence="2" type="ORF">EDE15_2633</name>
</gene>
<dbReference type="InterPro" id="IPR036188">
    <property type="entry name" value="FAD/NAD-bd_sf"/>
</dbReference>
<dbReference type="EMBL" id="RSDW01000001">
    <property type="protein sequence ID" value="RSL17105.1"/>
    <property type="molecule type" value="Genomic_DNA"/>
</dbReference>
<protein>
    <submittedName>
        <fullName evidence="2">Glutamate synthase (NADPH/NADH) small chain</fullName>
    </submittedName>
</protein>
<keyword evidence="3" id="KW-1185">Reference proteome</keyword>
<dbReference type="Proteomes" id="UP000269669">
    <property type="component" value="Unassembled WGS sequence"/>
</dbReference>
<proteinExistence type="predicted"/>
<dbReference type="GO" id="GO:0051536">
    <property type="term" value="F:iron-sulfur cluster binding"/>
    <property type="evidence" value="ECO:0007669"/>
    <property type="project" value="InterPro"/>
</dbReference>
<dbReference type="PROSITE" id="PS51379">
    <property type="entry name" value="4FE4S_FER_2"/>
    <property type="match status" value="1"/>
</dbReference>
<organism evidence="2 3">
    <name type="scientific">Edaphobacter aggregans</name>
    <dbReference type="NCBI Taxonomy" id="570835"/>
    <lineage>
        <taxon>Bacteria</taxon>
        <taxon>Pseudomonadati</taxon>
        <taxon>Acidobacteriota</taxon>
        <taxon>Terriglobia</taxon>
        <taxon>Terriglobales</taxon>
        <taxon>Acidobacteriaceae</taxon>
        <taxon>Edaphobacter</taxon>
    </lineage>
</organism>
<accession>A0A428MJL1</accession>
<dbReference type="PANTHER" id="PTHR42783">
    <property type="entry name" value="GLUTAMATE SYNTHASE [NADPH] SMALL CHAIN"/>
    <property type="match status" value="1"/>
</dbReference>
<dbReference type="AlphaFoldDB" id="A0A428MJL1"/>
<evidence type="ECO:0000313" key="2">
    <source>
        <dbReference type="EMBL" id="RSL17105.1"/>
    </source>
</evidence>
<dbReference type="InterPro" id="IPR009051">
    <property type="entry name" value="Helical_ferredxn"/>
</dbReference>
<feature type="domain" description="4Fe-4S ferredoxin-type" evidence="1">
    <location>
        <begin position="30"/>
        <end position="64"/>
    </location>
</feature>
<dbReference type="InterPro" id="IPR028261">
    <property type="entry name" value="DPD_II"/>
</dbReference>
<dbReference type="PANTHER" id="PTHR42783:SF3">
    <property type="entry name" value="GLUTAMATE SYNTHASE [NADPH] SMALL CHAIN-RELATED"/>
    <property type="match status" value="1"/>
</dbReference>
<dbReference type="OrthoDB" id="9803192at2"/>
<dbReference type="Gene3D" id="1.10.1060.10">
    <property type="entry name" value="Alpha-helical ferredoxin"/>
    <property type="match status" value="1"/>
</dbReference>
<dbReference type="RefSeq" id="WP_125485632.1">
    <property type="nucleotide sequence ID" value="NZ_RSDW01000001.1"/>
</dbReference>
<evidence type="ECO:0000313" key="3">
    <source>
        <dbReference type="Proteomes" id="UP000269669"/>
    </source>
</evidence>
<reference evidence="2 3" key="1">
    <citation type="submission" date="2018-12" db="EMBL/GenBank/DDBJ databases">
        <title>Sequencing of bacterial isolates from soil warming experiment in Harvard Forest, Massachusetts, USA.</title>
        <authorList>
            <person name="Deangelis K."/>
        </authorList>
    </citation>
    <scope>NUCLEOTIDE SEQUENCE [LARGE SCALE GENOMIC DNA]</scope>
    <source>
        <strain evidence="2 3">EB153</strain>
    </source>
</reference>
<dbReference type="InterPro" id="IPR023753">
    <property type="entry name" value="FAD/NAD-binding_dom"/>
</dbReference>
<dbReference type="InterPro" id="IPR017896">
    <property type="entry name" value="4Fe4S_Fe-S-bd"/>
</dbReference>
<dbReference type="PRINTS" id="PR00419">
    <property type="entry name" value="ADXRDTASE"/>
</dbReference>
<dbReference type="SUPFAM" id="SSF51971">
    <property type="entry name" value="Nucleotide-binding domain"/>
    <property type="match status" value="1"/>
</dbReference>
<dbReference type="GO" id="GO:0016491">
    <property type="term" value="F:oxidoreductase activity"/>
    <property type="evidence" value="ECO:0007669"/>
    <property type="project" value="InterPro"/>
</dbReference>